<dbReference type="AlphaFoldDB" id="A0AAN7HIW7"/>
<feature type="transmembrane region" description="Helical" evidence="1">
    <location>
        <begin position="94"/>
        <end position="115"/>
    </location>
</feature>
<sequence length="141" mass="15641">MIDAVDERRFLVVLAVALPAVYGGVHLSAWNFEFPTPVEHLLWKTTCFIIIGAVPAMLDTLAILLFIGRWFSILVPSSAVGKSRIGLIEMGGRYYQAVGIIVLVAYGCARVYIVVESFLSLRRVPIGVYYTPSWLQMVPHA</sequence>
<keyword evidence="1" id="KW-1133">Transmembrane helix</keyword>
<dbReference type="Proteomes" id="UP001303760">
    <property type="component" value="Unassembled WGS sequence"/>
</dbReference>
<evidence type="ECO:0000313" key="2">
    <source>
        <dbReference type="EMBL" id="KAK4242149.1"/>
    </source>
</evidence>
<dbReference type="EMBL" id="MU860012">
    <property type="protein sequence ID" value="KAK4242149.1"/>
    <property type="molecule type" value="Genomic_DNA"/>
</dbReference>
<organism evidence="2 3">
    <name type="scientific">Achaetomium macrosporum</name>
    <dbReference type="NCBI Taxonomy" id="79813"/>
    <lineage>
        <taxon>Eukaryota</taxon>
        <taxon>Fungi</taxon>
        <taxon>Dikarya</taxon>
        <taxon>Ascomycota</taxon>
        <taxon>Pezizomycotina</taxon>
        <taxon>Sordariomycetes</taxon>
        <taxon>Sordariomycetidae</taxon>
        <taxon>Sordariales</taxon>
        <taxon>Chaetomiaceae</taxon>
        <taxon>Achaetomium</taxon>
    </lineage>
</organism>
<name>A0AAN7HIW7_9PEZI</name>
<evidence type="ECO:0000256" key="1">
    <source>
        <dbReference type="SAM" id="Phobius"/>
    </source>
</evidence>
<keyword evidence="1" id="KW-0812">Transmembrane</keyword>
<accession>A0AAN7HIW7</accession>
<protein>
    <submittedName>
        <fullName evidence="2">Uncharacterized protein</fullName>
    </submittedName>
</protein>
<evidence type="ECO:0000313" key="3">
    <source>
        <dbReference type="Proteomes" id="UP001303760"/>
    </source>
</evidence>
<keyword evidence="1" id="KW-0472">Membrane</keyword>
<reference evidence="2" key="1">
    <citation type="journal article" date="2023" name="Mol. Phylogenet. Evol.">
        <title>Genome-scale phylogeny and comparative genomics of the fungal order Sordariales.</title>
        <authorList>
            <person name="Hensen N."/>
            <person name="Bonometti L."/>
            <person name="Westerberg I."/>
            <person name="Brannstrom I.O."/>
            <person name="Guillou S."/>
            <person name="Cros-Aarteil S."/>
            <person name="Calhoun S."/>
            <person name="Haridas S."/>
            <person name="Kuo A."/>
            <person name="Mondo S."/>
            <person name="Pangilinan J."/>
            <person name="Riley R."/>
            <person name="LaButti K."/>
            <person name="Andreopoulos B."/>
            <person name="Lipzen A."/>
            <person name="Chen C."/>
            <person name="Yan M."/>
            <person name="Daum C."/>
            <person name="Ng V."/>
            <person name="Clum A."/>
            <person name="Steindorff A."/>
            <person name="Ohm R.A."/>
            <person name="Martin F."/>
            <person name="Silar P."/>
            <person name="Natvig D.O."/>
            <person name="Lalanne C."/>
            <person name="Gautier V."/>
            <person name="Ament-Velasquez S.L."/>
            <person name="Kruys A."/>
            <person name="Hutchinson M.I."/>
            <person name="Powell A.J."/>
            <person name="Barry K."/>
            <person name="Miller A.N."/>
            <person name="Grigoriev I.V."/>
            <person name="Debuchy R."/>
            <person name="Gladieux P."/>
            <person name="Hiltunen Thoren M."/>
            <person name="Johannesson H."/>
        </authorList>
    </citation>
    <scope>NUCLEOTIDE SEQUENCE</scope>
    <source>
        <strain evidence="2">CBS 532.94</strain>
    </source>
</reference>
<dbReference type="PANTHER" id="PTHR35043">
    <property type="entry name" value="TRANSCRIPTION FACTOR DOMAIN-CONTAINING PROTEIN"/>
    <property type="match status" value="1"/>
</dbReference>
<comment type="caution">
    <text evidence="2">The sequence shown here is derived from an EMBL/GenBank/DDBJ whole genome shotgun (WGS) entry which is preliminary data.</text>
</comment>
<feature type="transmembrane region" description="Helical" evidence="1">
    <location>
        <begin position="47"/>
        <end position="73"/>
    </location>
</feature>
<gene>
    <name evidence="2" type="ORF">C8A03DRAFT_29734</name>
</gene>
<dbReference type="PANTHER" id="PTHR35043:SF7">
    <property type="entry name" value="TRANSCRIPTION FACTOR DOMAIN-CONTAINING PROTEIN"/>
    <property type="match status" value="1"/>
</dbReference>
<proteinExistence type="predicted"/>
<keyword evidence="3" id="KW-1185">Reference proteome</keyword>
<reference evidence="2" key="2">
    <citation type="submission" date="2023-05" db="EMBL/GenBank/DDBJ databases">
        <authorList>
            <consortium name="Lawrence Berkeley National Laboratory"/>
            <person name="Steindorff A."/>
            <person name="Hensen N."/>
            <person name="Bonometti L."/>
            <person name="Westerberg I."/>
            <person name="Brannstrom I.O."/>
            <person name="Guillou S."/>
            <person name="Cros-Aarteil S."/>
            <person name="Calhoun S."/>
            <person name="Haridas S."/>
            <person name="Kuo A."/>
            <person name="Mondo S."/>
            <person name="Pangilinan J."/>
            <person name="Riley R."/>
            <person name="Labutti K."/>
            <person name="Andreopoulos B."/>
            <person name="Lipzen A."/>
            <person name="Chen C."/>
            <person name="Yanf M."/>
            <person name="Daum C."/>
            <person name="Ng V."/>
            <person name="Clum A."/>
            <person name="Ohm R."/>
            <person name="Martin F."/>
            <person name="Silar P."/>
            <person name="Natvig D."/>
            <person name="Lalanne C."/>
            <person name="Gautier V."/>
            <person name="Ament-Velasquez S.L."/>
            <person name="Kruys A."/>
            <person name="Hutchinson M.I."/>
            <person name="Powell A.J."/>
            <person name="Barry K."/>
            <person name="Miller A.N."/>
            <person name="Grigoriev I.V."/>
            <person name="Debuchy R."/>
            <person name="Gladieux P."/>
            <person name="Thoren M.H."/>
            <person name="Johannesson H."/>
        </authorList>
    </citation>
    <scope>NUCLEOTIDE SEQUENCE</scope>
    <source>
        <strain evidence="2">CBS 532.94</strain>
    </source>
</reference>